<dbReference type="Proteomes" id="UP000054695">
    <property type="component" value="Unassembled WGS sequence"/>
</dbReference>
<evidence type="ECO:0000256" key="2">
    <source>
        <dbReference type="SAM" id="SignalP"/>
    </source>
</evidence>
<organism evidence="4 5">
    <name type="scientific">Legionella bozemanae</name>
    <name type="common">Fluoribacter bozemanae</name>
    <dbReference type="NCBI Taxonomy" id="447"/>
    <lineage>
        <taxon>Bacteria</taxon>
        <taxon>Pseudomonadati</taxon>
        <taxon>Pseudomonadota</taxon>
        <taxon>Gammaproteobacteria</taxon>
        <taxon>Legionellales</taxon>
        <taxon>Legionellaceae</taxon>
        <taxon>Legionella</taxon>
    </lineage>
</organism>
<protein>
    <submittedName>
        <fullName evidence="4">Outer membrane protein PagN</fullName>
    </submittedName>
</protein>
<dbReference type="EMBL" id="LNXU01000019">
    <property type="protein sequence ID" value="KTC73276.1"/>
    <property type="molecule type" value="Genomic_DNA"/>
</dbReference>
<keyword evidence="1 2" id="KW-0732">Signal</keyword>
<feature type="chain" id="PRO_5006911150" evidence="2">
    <location>
        <begin position="22"/>
        <end position="246"/>
    </location>
</feature>
<sequence>MKKLNTLLFLAGCTSSSFVFAGTMGEVSTLPSVFFELSSGYSFPFNENLNINVPSAPVPMVVDLDGSAFFAAEVGYRFHPNISAGLQTSYRPDFITKSYNANDVIGDRNIGSSPEKALTFMFNGYLNANSYNKFTPYITGGIGVASTWLGDINVHNEGTNEPVFYQPKGRETRFAWQAGAGINYEVTQHIALDLRGTFIDFSRSKSKGTGVFRPQGGVSGAFPSTDYTLLKYNAFELGGGLVVKVD</sequence>
<dbReference type="InterPro" id="IPR027385">
    <property type="entry name" value="Beta-barrel_OMP"/>
</dbReference>
<dbReference type="SUPFAM" id="SSF56925">
    <property type="entry name" value="OMPA-like"/>
    <property type="match status" value="1"/>
</dbReference>
<reference evidence="4 5" key="1">
    <citation type="submission" date="2015-11" db="EMBL/GenBank/DDBJ databases">
        <title>Genomic analysis of 38 Legionella species identifies large and diverse effector repertoires.</title>
        <authorList>
            <person name="Burstein D."/>
            <person name="Amaro F."/>
            <person name="Zusman T."/>
            <person name="Lifshitz Z."/>
            <person name="Cohen O."/>
            <person name="Gilbert J.A."/>
            <person name="Pupko T."/>
            <person name="Shuman H.A."/>
            <person name="Segal G."/>
        </authorList>
    </citation>
    <scope>NUCLEOTIDE SEQUENCE [LARGE SCALE GENOMIC DNA]</scope>
    <source>
        <strain evidence="4 5">WIGA</strain>
    </source>
</reference>
<evidence type="ECO:0000259" key="3">
    <source>
        <dbReference type="Pfam" id="PF13505"/>
    </source>
</evidence>
<dbReference type="Gene3D" id="2.40.160.20">
    <property type="match status" value="1"/>
</dbReference>
<dbReference type="OrthoDB" id="6101900at2"/>
<evidence type="ECO:0000313" key="5">
    <source>
        <dbReference type="Proteomes" id="UP000054695"/>
    </source>
</evidence>
<dbReference type="AlphaFoldDB" id="A0A0W0RQI1"/>
<feature type="domain" description="Outer membrane protein beta-barrel" evidence="3">
    <location>
        <begin position="64"/>
        <end position="211"/>
    </location>
</feature>
<comment type="caution">
    <text evidence="4">The sequence shown here is derived from an EMBL/GenBank/DDBJ whole genome shotgun (WGS) entry which is preliminary data.</text>
</comment>
<name>A0A0W0RQI1_LEGBO</name>
<evidence type="ECO:0000256" key="1">
    <source>
        <dbReference type="ARBA" id="ARBA00022729"/>
    </source>
</evidence>
<gene>
    <name evidence="4" type="primary">pagN</name>
    <name evidence="4" type="ORF">Lboz_1922</name>
</gene>
<keyword evidence="5" id="KW-1185">Reference proteome</keyword>
<feature type="signal peptide" evidence="2">
    <location>
        <begin position="1"/>
        <end position="21"/>
    </location>
</feature>
<dbReference type="Pfam" id="PF13505">
    <property type="entry name" value="OMP_b-brl"/>
    <property type="match status" value="1"/>
</dbReference>
<accession>A0A0W0RQI1</accession>
<proteinExistence type="predicted"/>
<dbReference type="PATRIC" id="fig|447.4.peg.2049"/>
<dbReference type="RefSeq" id="WP_058459558.1">
    <property type="nucleotide sequence ID" value="NZ_CAAAIY010000063.1"/>
</dbReference>
<dbReference type="InterPro" id="IPR011250">
    <property type="entry name" value="OMP/PagP_B-barrel"/>
</dbReference>
<evidence type="ECO:0000313" key="4">
    <source>
        <dbReference type="EMBL" id="KTC73276.1"/>
    </source>
</evidence>